<dbReference type="EMBL" id="GEDG01040413">
    <property type="protein sequence ID" value="JAP06728.1"/>
    <property type="molecule type" value="Transcribed_RNA"/>
</dbReference>
<proteinExistence type="predicted"/>
<feature type="compositionally biased region" description="Polar residues" evidence="1">
    <location>
        <begin position="11"/>
        <end position="31"/>
    </location>
</feature>
<evidence type="ECO:0000313" key="2">
    <source>
        <dbReference type="EMBL" id="JAP06728.1"/>
    </source>
</evidence>
<name>A0A0V0GFM8_SOLCH</name>
<protein>
    <submittedName>
        <fullName evidence="2">Putative ovule protein</fullName>
    </submittedName>
</protein>
<evidence type="ECO:0000256" key="1">
    <source>
        <dbReference type="SAM" id="MobiDB-lite"/>
    </source>
</evidence>
<reference evidence="2" key="1">
    <citation type="submission" date="2015-12" db="EMBL/GenBank/DDBJ databases">
        <title>Gene expression during late stages of embryo sac development: a critical building block for successful pollen-pistil interactions.</title>
        <authorList>
            <person name="Liu Y."/>
            <person name="Joly V."/>
            <person name="Sabar M."/>
            <person name="Matton D.P."/>
        </authorList>
    </citation>
    <scope>NUCLEOTIDE SEQUENCE</scope>
</reference>
<accession>A0A0V0GFM8</accession>
<feature type="non-terminal residue" evidence="2">
    <location>
        <position position="1"/>
    </location>
</feature>
<feature type="region of interest" description="Disordered" evidence="1">
    <location>
        <begin position="1"/>
        <end position="33"/>
    </location>
</feature>
<feature type="compositionally biased region" description="Basic and acidic residues" evidence="1">
    <location>
        <begin position="1"/>
        <end position="10"/>
    </location>
</feature>
<dbReference type="AlphaFoldDB" id="A0A0V0GFM8"/>
<sequence>EVHEEKESPSHRVNISSKGNQSQSTTFNPLNFKNERKETAIVTGMHEPRQTEFHFVVKITCIC</sequence>
<organism evidence="2">
    <name type="scientific">Solanum chacoense</name>
    <name type="common">Chaco potato</name>
    <dbReference type="NCBI Taxonomy" id="4108"/>
    <lineage>
        <taxon>Eukaryota</taxon>
        <taxon>Viridiplantae</taxon>
        <taxon>Streptophyta</taxon>
        <taxon>Embryophyta</taxon>
        <taxon>Tracheophyta</taxon>
        <taxon>Spermatophyta</taxon>
        <taxon>Magnoliopsida</taxon>
        <taxon>eudicotyledons</taxon>
        <taxon>Gunneridae</taxon>
        <taxon>Pentapetalae</taxon>
        <taxon>asterids</taxon>
        <taxon>lamiids</taxon>
        <taxon>Solanales</taxon>
        <taxon>Solanaceae</taxon>
        <taxon>Solanoideae</taxon>
        <taxon>Solaneae</taxon>
        <taxon>Solanum</taxon>
    </lineage>
</organism>